<reference evidence="1 2" key="1">
    <citation type="submission" date="2020-09" db="EMBL/GenBank/DDBJ databases">
        <title>De no assembly of potato wild relative species, Solanum commersonii.</title>
        <authorList>
            <person name="Cho K."/>
        </authorList>
    </citation>
    <scope>NUCLEOTIDE SEQUENCE [LARGE SCALE GENOMIC DNA]</scope>
    <source>
        <strain evidence="1">LZ3.2</strain>
        <tissue evidence="1">Leaf</tissue>
    </source>
</reference>
<dbReference type="OrthoDB" id="686384at2759"/>
<dbReference type="GO" id="GO:0017183">
    <property type="term" value="P:protein histidyl modification to diphthamide"/>
    <property type="evidence" value="ECO:0007669"/>
    <property type="project" value="TreeGrafter"/>
</dbReference>
<dbReference type="AlphaFoldDB" id="A0A9J5Z798"/>
<keyword evidence="2" id="KW-1185">Reference proteome</keyword>
<organism evidence="1 2">
    <name type="scientific">Solanum commersonii</name>
    <name type="common">Commerson's wild potato</name>
    <name type="synonym">Commerson's nightshade</name>
    <dbReference type="NCBI Taxonomy" id="4109"/>
    <lineage>
        <taxon>Eukaryota</taxon>
        <taxon>Viridiplantae</taxon>
        <taxon>Streptophyta</taxon>
        <taxon>Embryophyta</taxon>
        <taxon>Tracheophyta</taxon>
        <taxon>Spermatophyta</taxon>
        <taxon>Magnoliopsida</taxon>
        <taxon>eudicotyledons</taxon>
        <taxon>Gunneridae</taxon>
        <taxon>Pentapetalae</taxon>
        <taxon>asterids</taxon>
        <taxon>lamiids</taxon>
        <taxon>Solanales</taxon>
        <taxon>Solanaceae</taxon>
        <taxon>Solanoideae</taxon>
        <taxon>Solaneae</taxon>
        <taxon>Solanum</taxon>
    </lineage>
</organism>
<comment type="caution">
    <text evidence="1">The sequence shown here is derived from an EMBL/GenBank/DDBJ whole genome shotgun (WGS) entry which is preliminary data.</text>
</comment>
<evidence type="ECO:0000313" key="1">
    <source>
        <dbReference type="EMBL" id="KAG5608891.1"/>
    </source>
</evidence>
<dbReference type="PANTHER" id="PTHR12196">
    <property type="entry name" value="DOMAIN OF UNKNOWN FUNCTION 71 DUF71 -CONTAINING PROTEIN"/>
    <property type="match status" value="1"/>
</dbReference>
<proteinExistence type="predicted"/>
<dbReference type="Proteomes" id="UP000824120">
    <property type="component" value="Chromosome 4"/>
</dbReference>
<gene>
    <name evidence="1" type="ORF">H5410_020172</name>
</gene>
<sequence>MFYTGEYLSGPSDLAKQSQSTEEDYCGHDISLQKCVAYGKICTVILSVTEVLAAKICFLASVACPANVMSKGLVEKEQVILIARFCISRLDKVLSENNFSWDDVMNFRLYFVSNLNISHGTLSEIFSDVFNELVQMSRRNKVDAEPILNIVPVLGAGRSLSTLDDIFTCELIASKC</sequence>
<dbReference type="GO" id="GO:0017178">
    <property type="term" value="F:diphthine-ammonia ligase activity"/>
    <property type="evidence" value="ECO:0007669"/>
    <property type="project" value="TreeGrafter"/>
</dbReference>
<evidence type="ECO:0000313" key="2">
    <source>
        <dbReference type="Proteomes" id="UP000824120"/>
    </source>
</evidence>
<dbReference type="InterPro" id="IPR030662">
    <property type="entry name" value="DPH6/MJ0570"/>
</dbReference>
<accession>A0A9J5Z798</accession>
<name>A0A9J5Z798_SOLCO</name>
<dbReference type="EMBL" id="JACXVP010000004">
    <property type="protein sequence ID" value="KAG5608891.1"/>
    <property type="molecule type" value="Genomic_DNA"/>
</dbReference>
<dbReference type="PANTHER" id="PTHR12196:SF2">
    <property type="entry name" value="DIPHTHINE--AMMONIA LIGASE"/>
    <property type="match status" value="1"/>
</dbReference>
<protein>
    <submittedName>
        <fullName evidence="1">Uncharacterized protein</fullName>
    </submittedName>
</protein>